<proteinExistence type="predicted"/>
<sequence>MVVQLLNAEKALKHTNYYSMKNLSFAALFLALVAILGTSCSPKQGVTTNINKGAVKGNWVLTDIRYEGIPENAKVTVFDEANAKCFIGSQWVLPDNNANGSYTLSSTADGCSPASQKIVWTLSKQGNITMFGFKKLYSGVKAKNVADGYLMECTEAGSSMTWRANVNFEGKTASIIYTLQRK</sequence>
<evidence type="ECO:0000313" key="1">
    <source>
        <dbReference type="EMBL" id="SKA17891.1"/>
    </source>
</evidence>
<name>A0A1T4RQI1_9BACT</name>
<reference evidence="2" key="1">
    <citation type="submission" date="2017-02" db="EMBL/GenBank/DDBJ databases">
        <authorList>
            <person name="Varghese N."/>
            <person name="Submissions S."/>
        </authorList>
    </citation>
    <scope>NUCLEOTIDE SEQUENCE [LARGE SCALE GENOMIC DNA]</scope>
    <source>
        <strain evidence="2">DSM 22224</strain>
    </source>
</reference>
<dbReference type="STRING" id="634771.SAMN04488128_1021377"/>
<gene>
    <name evidence="1" type="ORF">SAMN04488128_1021377</name>
</gene>
<protein>
    <submittedName>
        <fullName evidence="1">Lipocalin-like domain-containing protein</fullName>
    </submittedName>
</protein>
<dbReference type="Proteomes" id="UP000190367">
    <property type="component" value="Unassembled WGS sequence"/>
</dbReference>
<keyword evidence="2" id="KW-1185">Reference proteome</keyword>
<organism evidence="1 2">
    <name type="scientific">Chitinophaga eiseniae</name>
    <dbReference type="NCBI Taxonomy" id="634771"/>
    <lineage>
        <taxon>Bacteria</taxon>
        <taxon>Pseudomonadati</taxon>
        <taxon>Bacteroidota</taxon>
        <taxon>Chitinophagia</taxon>
        <taxon>Chitinophagales</taxon>
        <taxon>Chitinophagaceae</taxon>
        <taxon>Chitinophaga</taxon>
    </lineage>
</organism>
<dbReference type="EMBL" id="FUWZ01000002">
    <property type="protein sequence ID" value="SKA17891.1"/>
    <property type="molecule type" value="Genomic_DNA"/>
</dbReference>
<dbReference type="AlphaFoldDB" id="A0A1T4RQI1"/>
<accession>A0A1T4RQI1</accession>
<evidence type="ECO:0000313" key="2">
    <source>
        <dbReference type="Proteomes" id="UP000190367"/>
    </source>
</evidence>